<protein>
    <recommendedName>
        <fullName evidence="3">Reverse transcriptase domain-containing protein</fullName>
    </recommendedName>
</protein>
<accession>A0ABQ4YJD4</accession>
<evidence type="ECO:0000313" key="2">
    <source>
        <dbReference type="Proteomes" id="UP001151760"/>
    </source>
</evidence>
<keyword evidence="2" id="KW-1185">Reference proteome</keyword>
<sequence>MTILSYGEDNENVDASPPDVEIVSLEVVEIVVPEVEWIDDDILLTIEDDIHPFYVDNDHFKEKSSGSTTTHVDFSRYDSFIFDLSNDQFPPADRSDLYHEDFLPMNSLTSCLFRILNVSNLRLSPILED</sequence>
<evidence type="ECO:0008006" key="3">
    <source>
        <dbReference type="Google" id="ProtNLM"/>
    </source>
</evidence>
<name>A0ABQ4YJD4_9ASTR</name>
<evidence type="ECO:0000313" key="1">
    <source>
        <dbReference type="EMBL" id="GJS76863.1"/>
    </source>
</evidence>
<dbReference type="EMBL" id="BQNB010010407">
    <property type="protein sequence ID" value="GJS76863.1"/>
    <property type="molecule type" value="Genomic_DNA"/>
</dbReference>
<reference evidence="1" key="1">
    <citation type="journal article" date="2022" name="Int. J. Mol. Sci.">
        <title>Draft Genome of Tanacetum Coccineum: Genomic Comparison of Closely Related Tanacetum-Family Plants.</title>
        <authorList>
            <person name="Yamashiro T."/>
            <person name="Shiraishi A."/>
            <person name="Nakayama K."/>
            <person name="Satake H."/>
        </authorList>
    </citation>
    <scope>NUCLEOTIDE SEQUENCE</scope>
</reference>
<gene>
    <name evidence="1" type="ORF">Tco_0726744</name>
</gene>
<comment type="caution">
    <text evidence="1">The sequence shown here is derived from an EMBL/GenBank/DDBJ whole genome shotgun (WGS) entry which is preliminary data.</text>
</comment>
<dbReference type="Proteomes" id="UP001151760">
    <property type="component" value="Unassembled WGS sequence"/>
</dbReference>
<proteinExistence type="predicted"/>
<organism evidence="1 2">
    <name type="scientific">Tanacetum coccineum</name>
    <dbReference type="NCBI Taxonomy" id="301880"/>
    <lineage>
        <taxon>Eukaryota</taxon>
        <taxon>Viridiplantae</taxon>
        <taxon>Streptophyta</taxon>
        <taxon>Embryophyta</taxon>
        <taxon>Tracheophyta</taxon>
        <taxon>Spermatophyta</taxon>
        <taxon>Magnoliopsida</taxon>
        <taxon>eudicotyledons</taxon>
        <taxon>Gunneridae</taxon>
        <taxon>Pentapetalae</taxon>
        <taxon>asterids</taxon>
        <taxon>campanulids</taxon>
        <taxon>Asterales</taxon>
        <taxon>Asteraceae</taxon>
        <taxon>Asteroideae</taxon>
        <taxon>Anthemideae</taxon>
        <taxon>Anthemidinae</taxon>
        <taxon>Tanacetum</taxon>
    </lineage>
</organism>
<reference evidence="1" key="2">
    <citation type="submission" date="2022-01" db="EMBL/GenBank/DDBJ databases">
        <authorList>
            <person name="Yamashiro T."/>
            <person name="Shiraishi A."/>
            <person name="Satake H."/>
            <person name="Nakayama K."/>
        </authorList>
    </citation>
    <scope>NUCLEOTIDE SEQUENCE</scope>
</reference>